<proteinExistence type="predicted"/>
<reference evidence="2" key="1">
    <citation type="journal article" date="2023" name="GigaByte">
        <title>Genome assembly of the bearded iris, Iris pallida Lam.</title>
        <authorList>
            <person name="Bruccoleri R.E."/>
            <person name="Oakeley E.J."/>
            <person name="Faust A.M.E."/>
            <person name="Altorfer M."/>
            <person name="Dessus-Babus S."/>
            <person name="Burckhardt D."/>
            <person name="Oertli M."/>
            <person name="Naumann U."/>
            <person name="Petersen F."/>
            <person name="Wong J."/>
        </authorList>
    </citation>
    <scope>NUCLEOTIDE SEQUENCE</scope>
    <source>
        <strain evidence="2">GSM-AAB239-AS_SAM_17_03QT</strain>
    </source>
</reference>
<protein>
    <submittedName>
        <fullName evidence="2">Basic proline-rich protein-like</fullName>
    </submittedName>
</protein>
<evidence type="ECO:0000313" key="3">
    <source>
        <dbReference type="Proteomes" id="UP001140949"/>
    </source>
</evidence>
<dbReference type="Pfam" id="PF03478">
    <property type="entry name" value="Beta-prop_KIB1-4"/>
    <property type="match status" value="1"/>
</dbReference>
<feature type="domain" description="KIB1-4 beta-propeller" evidence="1">
    <location>
        <begin position="110"/>
        <end position="386"/>
    </location>
</feature>
<sequence length="412" mass="45874">MSSDVAAKSSSSSSDGDDPIVADWSRLPSDILSIVSSLLQKNSDYVSFLLVCRWWRSSSPSPRPPPPLLLFAYPSPDDSSRYYKHHSPLSQCSGPLFLFTPSPAAGRNQRHVPFPDSAHSALCGSADGFLVLRKKLQRNSGPPFAVSLLNPFTKHRLSLPALPSQWPPRKIVPSFSPVGSSSFVAVAIIPLASPLFFHIRGENSWRRLPLLRIFLDAVFHAGRMYAVDDTGSLYFYNVSTVPTRSPTLFHWIDSWTLSPPPSLPQPPSLHQPPYNPLQNMKHYVVHLEGVMLVVVRHYRQPRYHETCRFEAFEVKDCSGGGGDDGGEFKCSRVRDLGKMAIFLGTNASFSLCAHKFPGYQANCIYFTDDSVSRFPEDRKEECGVYDMQTGEIEPLRFGCLAVPPAVWFLSVP</sequence>
<reference evidence="2" key="2">
    <citation type="submission" date="2023-04" db="EMBL/GenBank/DDBJ databases">
        <authorList>
            <person name="Bruccoleri R.E."/>
            <person name="Oakeley E.J."/>
            <person name="Faust A.-M."/>
            <person name="Dessus-Babus S."/>
            <person name="Altorfer M."/>
            <person name="Burckhardt D."/>
            <person name="Oertli M."/>
            <person name="Naumann U."/>
            <person name="Petersen F."/>
            <person name="Wong J."/>
        </authorList>
    </citation>
    <scope>NUCLEOTIDE SEQUENCE</scope>
    <source>
        <strain evidence="2">GSM-AAB239-AS_SAM_17_03QT</strain>
        <tissue evidence="2">Leaf</tissue>
    </source>
</reference>
<keyword evidence="3" id="KW-1185">Reference proteome</keyword>
<dbReference type="PANTHER" id="PTHR44259">
    <property type="entry name" value="OS07G0183000 PROTEIN-RELATED"/>
    <property type="match status" value="1"/>
</dbReference>
<name>A0AAX6GMY2_IRIPA</name>
<dbReference type="InterPro" id="IPR005174">
    <property type="entry name" value="KIB1-4_b-propeller"/>
</dbReference>
<dbReference type="Proteomes" id="UP001140949">
    <property type="component" value="Unassembled WGS sequence"/>
</dbReference>
<dbReference type="EMBL" id="JANAVB010018199">
    <property type="protein sequence ID" value="KAJ6829667.1"/>
    <property type="molecule type" value="Genomic_DNA"/>
</dbReference>
<gene>
    <name evidence="2" type="ORF">M6B38_356555</name>
</gene>
<organism evidence="2 3">
    <name type="scientific">Iris pallida</name>
    <name type="common">Sweet iris</name>
    <dbReference type="NCBI Taxonomy" id="29817"/>
    <lineage>
        <taxon>Eukaryota</taxon>
        <taxon>Viridiplantae</taxon>
        <taxon>Streptophyta</taxon>
        <taxon>Embryophyta</taxon>
        <taxon>Tracheophyta</taxon>
        <taxon>Spermatophyta</taxon>
        <taxon>Magnoliopsida</taxon>
        <taxon>Liliopsida</taxon>
        <taxon>Asparagales</taxon>
        <taxon>Iridaceae</taxon>
        <taxon>Iridoideae</taxon>
        <taxon>Irideae</taxon>
        <taxon>Iris</taxon>
    </lineage>
</organism>
<evidence type="ECO:0000259" key="1">
    <source>
        <dbReference type="Pfam" id="PF03478"/>
    </source>
</evidence>
<dbReference type="InterPro" id="IPR050942">
    <property type="entry name" value="F-box_BR-signaling"/>
</dbReference>
<dbReference type="AlphaFoldDB" id="A0AAX6GMY2"/>
<comment type="caution">
    <text evidence="2">The sequence shown here is derived from an EMBL/GenBank/DDBJ whole genome shotgun (WGS) entry which is preliminary data.</text>
</comment>
<accession>A0AAX6GMY2</accession>
<evidence type="ECO:0000313" key="2">
    <source>
        <dbReference type="EMBL" id="KAJ6829667.1"/>
    </source>
</evidence>